<dbReference type="SUPFAM" id="SSF53756">
    <property type="entry name" value="UDP-Glycosyltransferase/glycogen phosphorylase"/>
    <property type="match status" value="1"/>
</dbReference>
<dbReference type="Gene3D" id="3.40.50.2000">
    <property type="entry name" value="Glycogen Phosphorylase B"/>
    <property type="match status" value="3"/>
</dbReference>
<dbReference type="OMA" id="SIPCEFW"/>
<dbReference type="GO" id="GO:0008194">
    <property type="term" value="F:UDP-glycosyltransferase activity"/>
    <property type="evidence" value="ECO:0000318"/>
    <property type="project" value="GO_Central"/>
</dbReference>
<sequence>MPIDGNDLPDHCHDRKDEAYKWVLHHTKRFKMAHGIILNSFIDLERGPIQYLQEEKPGNKPKVYPVGPLTLVDKLSNKTDDDESQSLKWLDEQPRGSTIELATGLEMSGQRVLWVIRCPNNRIPNATYFNVQNSTNPLEFLPNGFLERIKGLGLVLINQLGTTVTVDGIQFWRVWSVAFHLLLGLSEQRSNAVMLTEDIKVALSLKIYDNIIGRLEIAEVVKELMEGEEEKGVRIRARELKDAGRKTLKEDGSSTKALDEIAWRLKNVSRV</sequence>
<proteinExistence type="predicted"/>
<protein>
    <submittedName>
        <fullName evidence="1">Uncharacterized protein</fullName>
    </submittedName>
</protein>
<dbReference type="EMBL" id="AYRZ02000010">
    <property type="protein sequence ID" value="PHT70294.1"/>
    <property type="molecule type" value="Genomic_DNA"/>
</dbReference>
<keyword evidence="2" id="KW-1185">Reference proteome</keyword>
<gene>
    <name evidence="1" type="ORF">T459_25398</name>
</gene>
<reference evidence="1 2" key="1">
    <citation type="journal article" date="2014" name="Nat. Genet.">
        <title>Genome sequence of the hot pepper provides insights into the evolution of pungency in Capsicum species.</title>
        <authorList>
            <person name="Kim S."/>
            <person name="Park M."/>
            <person name="Yeom S.I."/>
            <person name="Kim Y.M."/>
            <person name="Lee J.M."/>
            <person name="Lee H.A."/>
            <person name="Seo E."/>
            <person name="Choi J."/>
            <person name="Cheong K."/>
            <person name="Kim K.T."/>
            <person name="Jung K."/>
            <person name="Lee G.W."/>
            <person name="Oh S.K."/>
            <person name="Bae C."/>
            <person name="Kim S.B."/>
            <person name="Lee H.Y."/>
            <person name="Kim S.Y."/>
            <person name="Kim M.S."/>
            <person name="Kang B.C."/>
            <person name="Jo Y.D."/>
            <person name="Yang H.B."/>
            <person name="Jeong H.J."/>
            <person name="Kang W.H."/>
            <person name="Kwon J.K."/>
            <person name="Shin C."/>
            <person name="Lim J.Y."/>
            <person name="Park J.H."/>
            <person name="Huh J.H."/>
            <person name="Kim J.S."/>
            <person name="Kim B.D."/>
            <person name="Cohen O."/>
            <person name="Paran I."/>
            <person name="Suh M.C."/>
            <person name="Lee S.B."/>
            <person name="Kim Y.K."/>
            <person name="Shin Y."/>
            <person name="Noh S.J."/>
            <person name="Park J."/>
            <person name="Seo Y.S."/>
            <person name="Kwon S.Y."/>
            <person name="Kim H.A."/>
            <person name="Park J.M."/>
            <person name="Kim H.J."/>
            <person name="Choi S.B."/>
            <person name="Bosland P.W."/>
            <person name="Reeves G."/>
            <person name="Jo S.H."/>
            <person name="Lee B.W."/>
            <person name="Cho H.T."/>
            <person name="Choi H.S."/>
            <person name="Lee M.S."/>
            <person name="Yu Y."/>
            <person name="Do Choi Y."/>
            <person name="Park B.S."/>
            <person name="van Deynze A."/>
            <person name="Ashrafi H."/>
            <person name="Hill T."/>
            <person name="Kim W.T."/>
            <person name="Pai H.S."/>
            <person name="Ahn H.K."/>
            <person name="Yeam I."/>
            <person name="Giovannoni J.J."/>
            <person name="Rose J.K."/>
            <person name="Sorensen I."/>
            <person name="Lee S.J."/>
            <person name="Kim R.W."/>
            <person name="Choi I.Y."/>
            <person name="Choi B.S."/>
            <person name="Lim J.S."/>
            <person name="Lee Y.H."/>
            <person name="Choi D."/>
        </authorList>
    </citation>
    <scope>NUCLEOTIDE SEQUENCE [LARGE SCALE GENOMIC DNA]</scope>
    <source>
        <strain evidence="2">cv. CM334</strain>
    </source>
</reference>
<evidence type="ECO:0000313" key="2">
    <source>
        <dbReference type="Proteomes" id="UP000222542"/>
    </source>
</evidence>
<dbReference type="PANTHER" id="PTHR48045">
    <property type="entry name" value="UDP-GLYCOSYLTRANSFERASE 72B1"/>
    <property type="match status" value="1"/>
</dbReference>
<reference evidence="1 2" key="2">
    <citation type="journal article" date="2017" name="Genome Biol.">
        <title>New reference genome sequences of hot pepper reveal the massive evolution of plant disease-resistance genes by retroduplication.</title>
        <authorList>
            <person name="Kim S."/>
            <person name="Park J."/>
            <person name="Yeom S.I."/>
            <person name="Kim Y.M."/>
            <person name="Seo E."/>
            <person name="Kim K.T."/>
            <person name="Kim M.S."/>
            <person name="Lee J.M."/>
            <person name="Cheong K."/>
            <person name="Shin H.S."/>
            <person name="Kim S.B."/>
            <person name="Han K."/>
            <person name="Lee J."/>
            <person name="Park M."/>
            <person name="Lee H.A."/>
            <person name="Lee H.Y."/>
            <person name="Lee Y."/>
            <person name="Oh S."/>
            <person name="Lee J.H."/>
            <person name="Choi E."/>
            <person name="Choi E."/>
            <person name="Lee S.E."/>
            <person name="Jeon J."/>
            <person name="Kim H."/>
            <person name="Choi G."/>
            <person name="Song H."/>
            <person name="Lee J."/>
            <person name="Lee S.C."/>
            <person name="Kwon J.K."/>
            <person name="Lee H.Y."/>
            <person name="Koo N."/>
            <person name="Hong Y."/>
            <person name="Kim R.W."/>
            <person name="Kang W.H."/>
            <person name="Huh J.H."/>
            <person name="Kang B.C."/>
            <person name="Yang T.J."/>
            <person name="Lee Y.H."/>
            <person name="Bennetzen J.L."/>
            <person name="Choi D."/>
        </authorList>
    </citation>
    <scope>NUCLEOTIDE SEQUENCE [LARGE SCALE GENOMIC DNA]</scope>
    <source>
        <strain evidence="2">cv. CM334</strain>
    </source>
</reference>
<dbReference type="AlphaFoldDB" id="A0A2G2YKN0"/>
<comment type="caution">
    <text evidence="1">The sequence shown here is derived from an EMBL/GenBank/DDBJ whole genome shotgun (WGS) entry which is preliminary data.</text>
</comment>
<dbReference type="STRING" id="4072.A0A2G2YKN0"/>
<name>A0A2G2YKN0_CAPAN</name>
<accession>A0A2G2YKN0</accession>
<organism evidence="1 2">
    <name type="scientific">Capsicum annuum</name>
    <name type="common">Capsicum pepper</name>
    <dbReference type="NCBI Taxonomy" id="4072"/>
    <lineage>
        <taxon>Eukaryota</taxon>
        <taxon>Viridiplantae</taxon>
        <taxon>Streptophyta</taxon>
        <taxon>Embryophyta</taxon>
        <taxon>Tracheophyta</taxon>
        <taxon>Spermatophyta</taxon>
        <taxon>Magnoliopsida</taxon>
        <taxon>eudicotyledons</taxon>
        <taxon>Gunneridae</taxon>
        <taxon>Pentapetalae</taxon>
        <taxon>asterids</taxon>
        <taxon>lamiids</taxon>
        <taxon>Solanales</taxon>
        <taxon>Solanaceae</taxon>
        <taxon>Solanoideae</taxon>
        <taxon>Capsiceae</taxon>
        <taxon>Capsicum</taxon>
    </lineage>
</organism>
<evidence type="ECO:0000313" key="1">
    <source>
        <dbReference type="EMBL" id="PHT70294.1"/>
    </source>
</evidence>
<dbReference type="PANTHER" id="PTHR48045:SF11">
    <property type="entry name" value="UDP-GLYCOSYLTRANSFERASE 72B1"/>
    <property type="match status" value="1"/>
</dbReference>
<dbReference type="Proteomes" id="UP000222542">
    <property type="component" value="Unassembled WGS sequence"/>
</dbReference>
<dbReference type="Gramene" id="PHT70294">
    <property type="protein sequence ID" value="PHT70294"/>
    <property type="gene ID" value="T459_25398"/>
</dbReference>